<name>A0ABT0PCQ3_9GAMM</name>
<reference evidence="1 2" key="1">
    <citation type="submission" date="2022-05" db="EMBL/GenBank/DDBJ databases">
        <authorList>
            <person name="Park J.-S."/>
        </authorList>
    </citation>
    <scope>NUCLEOTIDE SEQUENCE [LARGE SCALE GENOMIC DNA]</scope>
    <source>
        <strain evidence="1 2">2012CJ34-2</strain>
    </source>
</reference>
<dbReference type="Pfam" id="PF04320">
    <property type="entry name" value="YggL_50S_bp"/>
    <property type="match status" value="1"/>
</dbReference>
<dbReference type="Proteomes" id="UP001203338">
    <property type="component" value="Unassembled WGS sequence"/>
</dbReference>
<sequence length="116" mass="13279">MIKRNATNRSRRLRKKLYVEEFQVLGFNIDLKFVANSSEDDLDSFFEDFLDSATYQNGLIFGGGGTTEEFSGFIIPMERYKSATEDDRKLISDWLKSNSQVESVEIGELQDANADF</sequence>
<proteinExistence type="predicted"/>
<comment type="caution">
    <text evidence="1">The sequence shown here is derived from an EMBL/GenBank/DDBJ whole genome shotgun (WGS) entry which is preliminary data.</text>
</comment>
<dbReference type="EMBL" id="JAMFLX010000004">
    <property type="protein sequence ID" value="MCL6269163.1"/>
    <property type="molecule type" value="Genomic_DNA"/>
</dbReference>
<evidence type="ECO:0000313" key="1">
    <source>
        <dbReference type="EMBL" id="MCL6269163.1"/>
    </source>
</evidence>
<dbReference type="PANTHER" id="PTHR38778">
    <property type="entry name" value="CYTOPLASMIC PROTEIN-RELATED"/>
    <property type="match status" value="1"/>
</dbReference>
<accession>A0ABT0PCQ3</accession>
<organism evidence="1 2">
    <name type="scientific">Parendozoicomonas callyspongiae</name>
    <dbReference type="NCBI Taxonomy" id="2942213"/>
    <lineage>
        <taxon>Bacteria</taxon>
        <taxon>Pseudomonadati</taxon>
        <taxon>Pseudomonadota</taxon>
        <taxon>Gammaproteobacteria</taxon>
        <taxon>Oceanospirillales</taxon>
        <taxon>Endozoicomonadaceae</taxon>
        <taxon>Parendozoicomonas</taxon>
    </lineage>
</organism>
<dbReference type="InterPro" id="IPR007416">
    <property type="entry name" value="YggL_50S_bp"/>
</dbReference>
<protein>
    <submittedName>
        <fullName evidence="1">YggL family protein</fullName>
    </submittedName>
</protein>
<dbReference type="PANTHER" id="PTHR38778:SF1">
    <property type="entry name" value="CYTOPLASMIC PROTEIN"/>
    <property type="match status" value="1"/>
</dbReference>
<dbReference type="RefSeq" id="WP_249698081.1">
    <property type="nucleotide sequence ID" value="NZ_JAMFLX010000004.1"/>
</dbReference>
<gene>
    <name evidence="1" type="ORF">M3P05_04295</name>
</gene>
<keyword evidence="2" id="KW-1185">Reference proteome</keyword>
<evidence type="ECO:0000313" key="2">
    <source>
        <dbReference type="Proteomes" id="UP001203338"/>
    </source>
</evidence>